<evidence type="ECO:0000256" key="1">
    <source>
        <dbReference type="SAM" id="MobiDB-lite"/>
    </source>
</evidence>
<evidence type="ECO:0000313" key="3">
    <source>
        <dbReference type="Proteomes" id="UP000256862"/>
    </source>
</evidence>
<feature type="region of interest" description="Disordered" evidence="1">
    <location>
        <begin position="1"/>
        <end position="44"/>
    </location>
</feature>
<gene>
    <name evidence="2" type="ORF">CO2235_MP40130</name>
</gene>
<accession>A0A976GCU3</accession>
<feature type="compositionally biased region" description="Basic and acidic residues" evidence="1">
    <location>
        <begin position="34"/>
        <end position="43"/>
    </location>
</feature>
<geneLocation type="plasmid" evidence="3">
    <name>co2235_mp</name>
</geneLocation>
<comment type="caution">
    <text evidence="2">The sequence shown here is derived from an EMBL/GenBank/DDBJ whole genome shotgun (WGS) entry which is preliminary data.</text>
</comment>
<sequence>MSASCRRSGDKSGDKSGDNSGDKSGDQPPQSFPRRREPSDFKRRWIPAFAGMTVGLDTLTERH</sequence>
<organism evidence="2 3">
    <name type="scientific">Cupriavidus oxalaticus</name>
    <dbReference type="NCBI Taxonomy" id="96344"/>
    <lineage>
        <taxon>Bacteria</taxon>
        <taxon>Pseudomonadati</taxon>
        <taxon>Pseudomonadota</taxon>
        <taxon>Betaproteobacteria</taxon>
        <taxon>Burkholderiales</taxon>
        <taxon>Burkholderiaceae</taxon>
        <taxon>Cupriavidus</taxon>
    </lineage>
</organism>
<proteinExistence type="predicted"/>
<evidence type="ECO:0000313" key="2">
    <source>
        <dbReference type="EMBL" id="SPC20774.1"/>
    </source>
</evidence>
<dbReference type="Proteomes" id="UP000256862">
    <property type="component" value="Plasmid CO2235_mp"/>
</dbReference>
<reference evidence="2 3" key="1">
    <citation type="submission" date="2018-01" db="EMBL/GenBank/DDBJ databases">
        <authorList>
            <person name="Clerissi C."/>
        </authorList>
    </citation>
    <scope>NUCLEOTIDE SEQUENCE [LARGE SCALE GENOMIC DNA]</scope>
    <source>
        <strain evidence="2">Cupriavidus oxalaticus LMG 2235</strain>
        <plasmid evidence="3">co2235_mp</plasmid>
    </source>
</reference>
<dbReference type="EMBL" id="OGUS01000139">
    <property type="protein sequence ID" value="SPC20774.1"/>
    <property type="molecule type" value="Genomic_DNA"/>
</dbReference>
<dbReference type="AlphaFoldDB" id="A0A976GCU3"/>
<protein>
    <submittedName>
        <fullName evidence="2">Uncharacterized protein</fullName>
    </submittedName>
</protein>
<name>A0A976GCU3_9BURK</name>
<feature type="compositionally biased region" description="Basic and acidic residues" evidence="1">
    <location>
        <begin position="7"/>
        <end position="25"/>
    </location>
</feature>